<proteinExistence type="predicted"/>
<comment type="caution">
    <text evidence="2">The sequence shown here is derived from an EMBL/GenBank/DDBJ whole genome shotgun (WGS) entry which is preliminary data.</text>
</comment>
<evidence type="ECO:0000313" key="3">
    <source>
        <dbReference type="Proteomes" id="UP000887222"/>
    </source>
</evidence>
<dbReference type="Proteomes" id="UP000887222">
    <property type="component" value="Unassembled WGS sequence"/>
</dbReference>
<keyword evidence="3" id="KW-1185">Reference proteome</keyword>
<dbReference type="EMBL" id="BPMK01000017">
    <property type="protein sequence ID" value="GIZ53445.1"/>
    <property type="molecule type" value="Genomic_DNA"/>
</dbReference>
<organism evidence="2 3">
    <name type="scientific">Noviherbaspirillum aridicola</name>
    <dbReference type="NCBI Taxonomy" id="2849687"/>
    <lineage>
        <taxon>Bacteria</taxon>
        <taxon>Pseudomonadati</taxon>
        <taxon>Pseudomonadota</taxon>
        <taxon>Betaproteobacteria</taxon>
        <taxon>Burkholderiales</taxon>
        <taxon>Oxalobacteraceae</taxon>
        <taxon>Noviherbaspirillum</taxon>
    </lineage>
</organism>
<evidence type="ECO:0000313" key="2">
    <source>
        <dbReference type="EMBL" id="GIZ53445.1"/>
    </source>
</evidence>
<gene>
    <name evidence="2" type="ORF">NCCP691_34590</name>
</gene>
<protein>
    <submittedName>
        <fullName evidence="2">Uncharacterized protein</fullName>
    </submittedName>
</protein>
<accession>A0ABQ4Q8D0</accession>
<reference evidence="2 3" key="1">
    <citation type="journal article" date="2022" name="Int. J. Syst. Evol. Microbiol.">
        <title>Noviherbaspirillum aridicola sp. nov., isolated from an arid soil in Pakistan.</title>
        <authorList>
            <person name="Khan I.U."/>
            <person name="Saqib M."/>
            <person name="Amin A."/>
            <person name="Hussain F."/>
            <person name="Li L."/>
            <person name="Liu Y.H."/>
            <person name="Fang B.Z."/>
            <person name="Ahmed I."/>
            <person name="Li W.J."/>
        </authorList>
    </citation>
    <scope>NUCLEOTIDE SEQUENCE [LARGE SCALE GENOMIC DNA]</scope>
    <source>
        <strain evidence="2 3">NCCP-691</strain>
    </source>
</reference>
<feature type="region of interest" description="Disordered" evidence="1">
    <location>
        <begin position="1"/>
        <end position="21"/>
    </location>
</feature>
<sequence length="68" mass="7187">MPSASPTRVALSPPGMDRAWTENTGRIRNMPSMRSAKIDASETLARISVALMREPGATAGLEDMEGAA</sequence>
<evidence type="ECO:0000256" key="1">
    <source>
        <dbReference type="SAM" id="MobiDB-lite"/>
    </source>
</evidence>
<name>A0ABQ4Q8D0_9BURK</name>